<dbReference type="InterPro" id="IPR045518">
    <property type="entry name" value="2EXR"/>
</dbReference>
<feature type="compositionally biased region" description="Polar residues" evidence="1">
    <location>
        <begin position="362"/>
        <end position="372"/>
    </location>
</feature>
<proteinExistence type="predicted"/>
<dbReference type="OrthoDB" id="4655872at2759"/>
<organism evidence="3 4">
    <name type="scientific">Microdochium trichocladiopsis</name>
    <dbReference type="NCBI Taxonomy" id="1682393"/>
    <lineage>
        <taxon>Eukaryota</taxon>
        <taxon>Fungi</taxon>
        <taxon>Dikarya</taxon>
        <taxon>Ascomycota</taxon>
        <taxon>Pezizomycotina</taxon>
        <taxon>Sordariomycetes</taxon>
        <taxon>Xylariomycetidae</taxon>
        <taxon>Xylariales</taxon>
        <taxon>Microdochiaceae</taxon>
        <taxon>Microdochium</taxon>
    </lineage>
</organism>
<feature type="compositionally biased region" description="Basic and acidic residues" evidence="1">
    <location>
        <begin position="342"/>
        <end position="356"/>
    </location>
</feature>
<keyword evidence="4" id="KW-1185">Reference proteome</keyword>
<feature type="domain" description="2EXR" evidence="2">
    <location>
        <begin position="25"/>
        <end position="126"/>
    </location>
</feature>
<evidence type="ECO:0000313" key="3">
    <source>
        <dbReference type="EMBL" id="KAH7039854.1"/>
    </source>
</evidence>
<name>A0A9P9BZ89_9PEZI</name>
<dbReference type="Pfam" id="PF20150">
    <property type="entry name" value="2EXR"/>
    <property type="match status" value="1"/>
</dbReference>
<comment type="caution">
    <text evidence="3">The sequence shown here is derived from an EMBL/GenBank/DDBJ whole genome shotgun (WGS) entry which is preliminary data.</text>
</comment>
<dbReference type="EMBL" id="JAGTJQ010000001">
    <property type="protein sequence ID" value="KAH7039854.1"/>
    <property type="molecule type" value="Genomic_DNA"/>
</dbReference>
<sequence length="512" mass="57311">MESTRTAVVQQNPLHFDLPRTLQQFPKFAQLPYDIRHRIWEMAIYVPGVHFLRFEPNPEFQLDLAPPGSRESSPPTIKTPYSARLAPLFENPKGDVSHYLTRNKYLDSLRDSCNEARRLVWQALKHPGNLRLGHGHLEPGPLVNLALADDIICVDYPEIQRSASVKLGRWSVRLDRAQLSRIKKLAVRYQVSWGEDTRMCSGCGRVHESRRRTPKLPEHLIDFLCLFPGLETLFLIDSFAAPRGSSSNGHEKGEAPELTNAARRFECGGGRYLFQVTADNASLNCHTEHVAGKIRDRLADGDGKSIKTGVDEDDGRRPLLVEYLASAWEPELLSTLRMPQKRGLDKRRTTTNERARGKNVRGNATTPAAGQQASCMVRIARKSEHADIWPSRLDLEATSASADVADLMDGMSLQSLQRRGERERPCLFPAQCLRPRADQIVLFGDYWKLPAGQFLAEGAARAGHTVEEETAAGQSKTGEQPSLNDRAQDATFSVNHGRRASCPGSLCRRDIR</sequence>
<evidence type="ECO:0000313" key="4">
    <source>
        <dbReference type="Proteomes" id="UP000756346"/>
    </source>
</evidence>
<dbReference type="AlphaFoldDB" id="A0A9P9BZ89"/>
<dbReference type="RefSeq" id="XP_046017909.1">
    <property type="nucleotide sequence ID" value="XM_046151733.1"/>
</dbReference>
<feature type="region of interest" description="Disordered" evidence="1">
    <location>
        <begin position="341"/>
        <end position="372"/>
    </location>
</feature>
<evidence type="ECO:0000259" key="2">
    <source>
        <dbReference type="Pfam" id="PF20150"/>
    </source>
</evidence>
<reference evidence="3" key="1">
    <citation type="journal article" date="2021" name="Nat. Commun.">
        <title>Genetic determinants of endophytism in the Arabidopsis root mycobiome.</title>
        <authorList>
            <person name="Mesny F."/>
            <person name="Miyauchi S."/>
            <person name="Thiergart T."/>
            <person name="Pickel B."/>
            <person name="Atanasova L."/>
            <person name="Karlsson M."/>
            <person name="Huettel B."/>
            <person name="Barry K.W."/>
            <person name="Haridas S."/>
            <person name="Chen C."/>
            <person name="Bauer D."/>
            <person name="Andreopoulos W."/>
            <person name="Pangilinan J."/>
            <person name="LaButti K."/>
            <person name="Riley R."/>
            <person name="Lipzen A."/>
            <person name="Clum A."/>
            <person name="Drula E."/>
            <person name="Henrissat B."/>
            <person name="Kohler A."/>
            <person name="Grigoriev I.V."/>
            <person name="Martin F.M."/>
            <person name="Hacquard S."/>
        </authorList>
    </citation>
    <scope>NUCLEOTIDE SEQUENCE</scope>
    <source>
        <strain evidence="3">MPI-CAGE-CH-0230</strain>
    </source>
</reference>
<evidence type="ECO:0000256" key="1">
    <source>
        <dbReference type="SAM" id="MobiDB-lite"/>
    </source>
</evidence>
<dbReference type="Proteomes" id="UP000756346">
    <property type="component" value="Unassembled WGS sequence"/>
</dbReference>
<accession>A0A9P9BZ89</accession>
<dbReference type="GeneID" id="70181279"/>
<protein>
    <recommendedName>
        <fullName evidence="2">2EXR domain-containing protein</fullName>
    </recommendedName>
</protein>
<gene>
    <name evidence="3" type="ORF">B0I36DRAFT_2914</name>
</gene>